<reference evidence="14" key="1">
    <citation type="submission" date="2024-02" db="UniProtKB">
        <authorList>
            <consortium name="WormBaseParasite"/>
        </authorList>
    </citation>
    <scope>IDENTIFICATION</scope>
</reference>
<dbReference type="GO" id="GO:0000244">
    <property type="term" value="P:spliceosomal tri-snRNP complex assembly"/>
    <property type="evidence" value="ECO:0007669"/>
    <property type="project" value="TreeGrafter"/>
</dbReference>
<evidence type="ECO:0000256" key="11">
    <source>
        <dbReference type="SAM" id="MobiDB-lite"/>
    </source>
</evidence>
<evidence type="ECO:0000256" key="1">
    <source>
        <dbReference type="ARBA" id="ARBA00004123"/>
    </source>
</evidence>
<dbReference type="Proteomes" id="UP000035681">
    <property type="component" value="Unplaced"/>
</dbReference>
<name>A0AAF5HZ29_STRER</name>
<protein>
    <recommendedName>
        <fullName evidence="2">Pre-mRNA-processing factor 6</fullName>
    </recommendedName>
    <alternativeName>
        <fullName evidence="8">PRP6 homolog</fullName>
    </alternativeName>
    <alternativeName>
        <fullName evidence="7">U5 snRNP-associated 102 kDa protein</fullName>
    </alternativeName>
</protein>
<evidence type="ECO:0000256" key="7">
    <source>
        <dbReference type="ARBA" id="ARBA00031070"/>
    </source>
</evidence>
<dbReference type="Gene3D" id="4.10.640.10">
    <property type="entry name" value="Ribosomal protein S18"/>
    <property type="match status" value="1"/>
</dbReference>
<evidence type="ECO:0000256" key="2">
    <source>
        <dbReference type="ARBA" id="ARBA00020235"/>
    </source>
</evidence>
<evidence type="ECO:0000256" key="6">
    <source>
        <dbReference type="ARBA" id="ARBA00023242"/>
    </source>
</evidence>
<keyword evidence="5" id="KW-0508">mRNA splicing</keyword>
<keyword evidence="3" id="KW-0507">mRNA processing</keyword>
<feature type="repeat" description="TPR" evidence="10">
    <location>
        <begin position="697"/>
        <end position="730"/>
    </location>
</feature>
<evidence type="ECO:0000256" key="4">
    <source>
        <dbReference type="ARBA" id="ARBA00022737"/>
    </source>
</evidence>
<comment type="subcellular location">
    <subcellularLocation>
        <location evidence="1">Nucleus</location>
    </subcellularLocation>
</comment>
<dbReference type="SUPFAM" id="SSF46911">
    <property type="entry name" value="Ribosomal protein S18"/>
    <property type="match status" value="1"/>
</dbReference>
<dbReference type="Pfam" id="PF23240">
    <property type="entry name" value="HAT_PRP39_N"/>
    <property type="match status" value="1"/>
</dbReference>
<dbReference type="InterPro" id="IPR036870">
    <property type="entry name" value="Ribosomal_bS18_sf"/>
</dbReference>
<keyword evidence="6" id="KW-0539">Nucleus</keyword>
<evidence type="ECO:0000259" key="12">
    <source>
        <dbReference type="Pfam" id="PF06424"/>
    </source>
</evidence>
<evidence type="ECO:0000313" key="13">
    <source>
        <dbReference type="Proteomes" id="UP000035681"/>
    </source>
</evidence>
<evidence type="ECO:0000256" key="8">
    <source>
        <dbReference type="ARBA" id="ARBA00032140"/>
    </source>
</evidence>
<dbReference type="GO" id="GO:0046540">
    <property type="term" value="C:U4/U6 x U5 tri-snRNP complex"/>
    <property type="evidence" value="ECO:0007669"/>
    <property type="project" value="TreeGrafter"/>
</dbReference>
<keyword evidence="10" id="KW-0802">TPR repeat</keyword>
<evidence type="ECO:0000256" key="3">
    <source>
        <dbReference type="ARBA" id="ARBA00022664"/>
    </source>
</evidence>
<evidence type="ECO:0000256" key="10">
    <source>
        <dbReference type="PROSITE-ProRule" id="PRU00339"/>
    </source>
</evidence>
<feature type="domain" description="PRP1 splicing factor N-terminal" evidence="12">
    <location>
        <begin position="23"/>
        <end position="169"/>
    </location>
</feature>
<dbReference type="SMART" id="SM00386">
    <property type="entry name" value="HAT"/>
    <property type="match status" value="13"/>
</dbReference>
<keyword evidence="13" id="KW-1185">Reference proteome</keyword>
<dbReference type="PANTHER" id="PTHR11246:SF1">
    <property type="entry name" value="PRE-MRNA-PROCESSING FACTOR 6"/>
    <property type="match status" value="1"/>
</dbReference>
<sequence length="1162" mass="133801">MSIFIPGSLVDKNRKHFWNQSGPEGYVPGIGRGDFGFTTRSDIGPAKAAGIPGPDDKIPPFKKTKDEDDGADYNDSNFNNFFGYSGSLVARDPYEKDDEEADLIYQAIDDRLDERRKDHRQKIALEAKESFRKELPDFHQQFSDLTRQLASISESEWLAIPDVGDARNKAKRNPRGDKFTPVPDSIISSTMNFGQTSSVMDSSVQSGLASVVDGEQSTFRIPSADLDLVKIGQAKNRIMDIHLNKASDSVSGQTVIDPKGYITGLQSMIPQHGADISDIKKARQLLKSVRETNPYHPPAWIAGARLEEIAGKMQLARNLIMEGADKNPRSEDLWIEAVRLHPPETGKKILANAVCYLPQSVRIWLKATDIEKENKAKKKVLRKALENVPSSVVLWKTFVELEEPEEARQLLTRAVECCPTSTELWLALAKLETYENARKVLNKAREHIPTERLIWITAAKLEETKGNGNVIDRIIDRAIKSLQGNMVEINKSHWIKDAIDCEKGECLKTCKAIIRNVISMGVEEVDQRETWLSDAENFVKEGAFGCARAVYDILLDKFKKDKFIWEKVANFERVHGTTETYLSLLKRAVEDVPKFEVIWLMYANCVWREGNVDEARRILSQAFENNSNSESIWLAAFQLESENGEYQKARKLLKKAKESTDSPRIWMKSAKFEWCLGNTDKAKEILLQGIEKFDTYPKLYMMLGQLYVEQGLIDEARKVFTNGIRKNINCTTLWILLSRLEESQGQLIKARSDLEKGRLKNPKNPFLWLESIRLEWRGGLKELAKERLSRALQDCESSGILWAEAIFMEDRHGRRKKSVDALKKCENDPDVLLAIAKLFWAERKLKKARDWFQRSLKINPDNGDAWAFYYKFELLYGTESEQNFVFESCTKTEPHHGEIWQPILKDFKHWKLKTADILKLMYLFRKIVSGVVPKNSHLTTLIRNCSSTKDVEDYWAYNYISHKRGLFKPKHTVDEQIRYMNSEVYYDTYKGLPVFKWYKRNVRGQEVLQPKPRLFCIDKEGKFNVNNACPVCRDEYLFFDYRNPALIEQFLAAGTDQVIPILKTGLCREQYNLLKAQLLKAKEHGTITFTIDFRSFDYEQWYPNLDVSHIKKNYESGKSQSGVSIQDILPMPLVNFPAHKKDMNTDWDEWWLRHDKFAMKVC</sequence>
<keyword evidence="4" id="KW-0677">Repeat</keyword>
<proteinExistence type="predicted"/>
<accession>A0AAF5HZ29</accession>
<dbReference type="Pfam" id="PF06424">
    <property type="entry name" value="PRP1_N"/>
    <property type="match status" value="1"/>
</dbReference>
<dbReference type="InterPro" id="IPR019734">
    <property type="entry name" value="TPR_rpt"/>
</dbReference>
<dbReference type="InterPro" id="IPR045075">
    <property type="entry name" value="Syf1-like"/>
</dbReference>
<evidence type="ECO:0000313" key="14">
    <source>
        <dbReference type="WBParaSite" id="TCONS_00004172.p1"/>
    </source>
</evidence>
<dbReference type="InterPro" id="IPR011990">
    <property type="entry name" value="TPR-like_helical_dom_sf"/>
</dbReference>
<dbReference type="Pfam" id="PF13181">
    <property type="entry name" value="TPR_8"/>
    <property type="match status" value="2"/>
</dbReference>
<organism evidence="13 14">
    <name type="scientific">Strongyloides stercoralis</name>
    <name type="common">Threadworm</name>
    <dbReference type="NCBI Taxonomy" id="6248"/>
    <lineage>
        <taxon>Eukaryota</taxon>
        <taxon>Metazoa</taxon>
        <taxon>Ecdysozoa</taxon>
        <taxon>Nematoda</taxon>
        <taxon>Chromadorea</taxon>
        <taxon>Rhabditida</taxon>
        <taxon>Tylenchina</taxon>
        <taxon>Panagrolaimomorpha</taxon>
        <taxon>Strongyloidoidea</taxon>
        <taxon>Strongyloididae</taxon>
        <taxon>Strongyloides</taxon>
    </lineage>
</organism>
<evidence type="ECO:0000256" key="5">
    <source>
        <dbReference type="ARBA" id="ARBA00023187"/>
    </source>
</evidence>
<dbReference type="SMART" id="SM00028">
    <property type="entry name" value="TPR"/>
    <property type="match status" value="5"/>
</dbReference>
<dbReference type="Gene3D" id="1.25.40.10">
    <property type="entry name" value="Tetratricopeptide repeat domain"/>
    <property type="match status" value="4"/>
</dbReference>
<feature type="compositionally biased region" description="Basic and acidic residues" evidence="11">
    <location>
        <begin position="54"/>
        <end position="66"/>
    </location>
</feature>
<dbReference type="PANTHER" id="PTHR11246">
    <property type="entry name" value="PRE-MRNA SPLICING FACTOR"/>
    <property type="match status" value="1"/>
</dbReference>
<dbReference type="FunFam" id="1.25.40.10:FF:000058">
    <property type="entry name" value="Pre-mRNA processing factor 6"/>
    <property type="match status" value="1"/>
</dbReference>
<dbReference type="AlphaFoldDB" id="A0AAF5HZ29"/>
<dbReference type="SUPFAM" id="SSF48452">
    <property type="entry name" value="TPR-like"/>
    <property type="match status" value="4"/>
</dbReference>
<dbReference type="InterPro" id="IPR010491">
    <property type="entry name" value="PRP1_N"/>
</dbReference>
<evidence type="ECO:0000256" key="9">
    <source>
        <dbReference type="ARBA" id="ARBA00046247"/>
    </source>
</evidence>
<feature type="region of interest" description="Disordered" evidence="11">
    <location>
        <begin position="44"/>
        <end position="69"/>
    </location>
</feature>
<dbReference type="PROSITE" id="PS50005">
    <property type="entry name" value="TPR"/>
    <property type="match status" value="2"/>
</dbReference>
<dbReference type="InterPro" id="IPR003107">
    <property type="entry name" value="HAT"/>
</dbReference>
<dbReference type="WBParaSite" id="TCONS_00004172.p1">
    <property type="protein sequence ID" value="TCONS_00004172.p1"/>
    <property type="gene ID" value="XLOC_001263"/>
</dbReference>
<feature type="repeat" description="TPR" evidence="10">
    <location>
        <begin position="829"/>
        <end position="862"/>
    </location>
</feature>
<dbReference type="GO" id="GO:0071013">
    <property type="term" value="C:catalytic step 2 spliceosome"/>
    <property type="evidence" value="ECO:0007669"/>
    <property type="project" value="TreeGrafter"/>
</dbReference>
<comment type="function">
    <text evidence="9">Involved in pre-mRNA splicing as component of the U4/U6-U5 tri-snRNP complex, one of the building blocks of the spliceosome. Enhances dihydrotestosterone-induced transactivation activity of AR, as well as dexamethasone-induced transactivation activity of NR3C1, but does not affect estrogen-induced transactivation.</text>
</comment>